<dbReference type="EMBL" id="CP136051">
    <property type="protein sequence ID" value="WOK05595.1"/>
    <property type="molecule type" value="Genomic_DNA"/>
</dbReference>
<reference evidence="3 4" key="1">
    <citation type="journal article" date="2023" name="Microbiol. Resour. Announc.">
        <title>Complete Genome Sequence of Imperialibacter roseus strain P4T.</title>
        <authorList>
            <person name="Tizabi D.R."/>
            <person name="Bachvaroff T."/>
            <person name="Hill R.T."/>
        </authorList>
    </citation>
    <scope>NUCLEOTIDE SEQUENCE [LARGE SCALE GENOMIC DNA]</scope>
    <source>
        <strain evidence="3 4">P4T</strain>
    </source>
</reference>
<dbReference type="InterPro" id="IPR030959">
    <property type="entry name" value="GWxTD_dom"/>
</dbReference>
<protein>
    <submittedName>
        <fullName evidence="3">GWxTD domain-containing protein</fullName>
    </submittedName>
</protein>
<sequence>MNKVQSALFCLFVIAFSFAGPDVHSQSINSFNLSYTYNPSGPIQFKYRLVKSDPGYKVYFQLNLPAYDTIGNYELNTFYRSSYSDSSAFNETTHNWADLTDVSAYPQLAGKLAFMPSESQNIIVFHVKRPSTQKSFFFDVALEGDNMFTPDGITPVDKNGMPVLKSFFSPRDSLSLTAEDTAQLYGFYYNMDFEEARPPMVIDTISGGKTMGIDSSFMMRAGYFSATKPGLYLFQTDSSSGSALAMRLAPFYYPKFVSVDEIIGTLRYISSKEEYNKLVSSKTRKKALDNFLLDISGSQDRAKRIMQNYFTRVAEANLLFTGFKEGWKTDAGMIYIIFGHPDVVERNDVGEVWTYLKMEDKSDLKFEFMRVKNIFTPGYLTLIRKDDYDRYWFRFVDLWRKGRI</sequence>
<organism evidence="3 4">
    <name type="scientific">Imperialibacter roseus</name>
    <dbReference type="NCBI Taxonomy" id="1324217"/>
    <lineage>
        <taxon>Bacteria</taxon>
        <taxon>Pseudomonadati</taxon>
        <taxon>Bacteroidota</taxon>
        <taxon>Cytophagia</taxon>
        <taxon>Cytophagales</taxon>
        <taxon>Flammeovirgaceae</taxon>
        <taxon>Imperialibacter</taxon>
    </lineage>
</organism>
<feature type="domain" description="GWxTD" evidence="2">
    <location>
        <begin position="230"/>
        <end position="401"/>
    </location>
</feature>
<dbReference type="NCBIfam" id="TIGR04514">
    <property type="entry name" value="GWxTD_dom"/>
    <property type="match status" value="1"/>
</dbReference>
<feature type="chain" id="PRO_5046095152" evidence="1">
    <location>
        <begin position="20"/>
        <end position="404"/>
    </location>
</feature>
<keyword evidence="4" id="KW-1185">Reference proteome</keyword>
<name>A0ABZ0IKP4_9BACT</name>
<evidence type="ECO:0000256" key="1">
    <source>
        <dbReference type="SAM" id="SignalP"/>
    </source>
</evidence>
<dbReference type="Proteomes" id="UP001302349">
    <property type="component" value="Chromosome"/>
</dbReference>
<evidence type="ECO:0000259" key="2">
    <source>
        <dbReference type="Pfam" id="PF20094"/>
    </source>
</evidence>
<accession>A0ABZ0IKP4</accession>
<proteinExistence type="predicted"/>
<gene>
    <name evidence="3" type="ORF">RT717_21190</name>
</gene>
<dbReference type="Pfam" id="PF20094">
    <property type="entry name" value="GWxTD_dom"/>
    <property type="match status" value="1"/>
</dbReference>
<evidence type="ECO:0000313" key="4">
    <source>
        <dbReference type="Proteomes" id="UP001302349"/>
    </source>
</evidence>
<keyword evidence="1" id="KW-0732">Signal</keyword>
<evidence type="ECO:0000313" key="3">
    <source>
        <dbReference type="EMBL" id="WOK05595.1"/>
    </source>
</evidence>
<dbReference type="RefSeq" id="WP_317488353.1">
    <property type="nucleotide sequence ID" value="NZ_CP136051.1"/>
</dbReference>
<feature type="signal peptide" evidence="1">
    <location>
        <begin position="1"/>
        <end position="19"/>
    </location>
</feature>